<evidence type="ECO:0000313" key="2">
    <source>
        <dbReference type="EMBL" id="KXT16151.1"/>
    </source>
</evidence>
<dbReference type="Proteomes" id="UP000073492">
    <property type="component" value="Unassembled WGS sequence"/>
</dbReference>
<organism evidence="2 3">
    <name type="scientific">Pseudocercospora musae</name>
    <dbReference type="NCBI Taxonomy" id="113226"/>
    <lineage>
        <taxon>Eukaryota</taxon>
        <taxon>Fungi</taxon>
        <taxon>Dikarya</taxon>
        <taxon>Ascomycota</taxon>
        <taxon>Pezizomycotina</taxon>
        <taxon>Dothideomycetes</taxon>
        <taxon>Dothideomycetidae</taxon>
        <taxon>Mycosphaerellales</taxon>
        <taxon>Mycosphaerellaceae</taxon>
        <taxon>Pseudocercospora</taxon>
    </lineage>
</organism>
<feature type="compositionally biased region" description="Polar residues" evidence="1">
    <location>
        <begin position="144"/>
        <end position="154"/>
    </location>
</feature>
<proteinExistence type="predicted"/>
<evidence type="ECO:0000256" key="1">
    <source>
        <dbReference type="SAM" id="MobiDB-lite"/>
    </source>
</evidence>
<accession>A0A139IN18</accession>
<keyword evidence="3" id="KW-1185">Reference proteome</keyword>
<dbReference type="OrthoDB" id="3648206at2759"/>
<dbReference type="AlphaFoldDB" id="A0A139IN18"/>
<protein>
    <submittedName>
        <fullName evidence="2">Uncharacterized protein</fullName>
    </submittedName>
</protein>
<sequence length="238" mass="27294">MSVRTPDHWPEHGVPLYFFKDNVRPIRKNTSFLKPRIAAIRTEWKLMNLETLYPRVREMTDWLYPNDRRRSTHVFATFIAAETIRRDGRQPNQSRRHDPSYRAGSSHPSTPKRQDEWRCNADPEEAAKANGQLPTPEPTPGPTQNPNVPGSPSRDSPLARRPYTRAFTSNLRTARNTMSPAMAAKIAQFETDTRITLRELRRELLEEEDYTEAEADDLLQGVVDGLVDQSDADEVIEG</sequence>
<dbReference type="EMBL" id="LFZO01000044">
    <property type="protein sequence ID" value="KXT16151.1"/>
    <property type="molecule type" value="Genomic_DNA"/>
</dbReference>
<name>A0A139IN18_9PEZI</name>
<reference evidence="2 3" key="1">
    <citation type="submission" date="2015-07" db="EMBL/GenBank/DDBJ databases">
        <title>Comparative genomics of the Sigatoka disease complex on banana suggests a link between parallel evolutionary changes in Pseudocercospora fijiensis and Pseudocercospora eumusae and increased virulence on the banana host.</title>
        <authorList>
            <person name="Chang T.-C."/>
            <person name="Salvucci A."/>
            <person name="Crous P.W."/>
            <person name="Stergiopoulos I."/>
        </authorList>
    </citation>
    <scope>NUCLEOTIDE SEQUENCE [LARGE SCALE GENOMIC DNA]</scope>
    <source>
        <strain evidence="2 3">CBS 116634</strain>
    </source>
</reference>
<feature type="compositionally biased region" description="Basic and acidic residues" evidence="1">
    <location>
        <begin position="84"/>
        <end position="100"/>
    </location>
</feature>
<comment type="caution">
    <text evidence="2">The sequence shown here is derived from an EMBL/GenBank/DDBJ whole genome shotgun (WGS) entry which is preliminary data.</text>
</comment>
<feature type="compositionally biased region" description="Basic and acidic residues" evidence="1">
    <location>
        <begin position="112"/>
        <end position="127"/>
    </location>
</feature>
<gene>
    <name evidence="2" type="ORF">AC579_5085</name>
</gene>
<evidence type="ECO:0000313" key="3">
    <source>
        <dbReference type="Proteomes" id="UP000073492"/>
    </source>
</evidence>
<feature type="region of interest" description="Disordered" evidence="1">
    <location>
        <begin position="84"/>
        <end position="161"/>
    </location>
</feature>